<feature type="region of interest" description="Disordered" evidence="8">
    <location>
        <begin position="253"/>
        <end position="338"/>
    </location>
</feature>
<accession>A0A1L7D6D6</accession>
<dbReference type="EMBL" id="CP009249">
    <property type="protein sequence ID" value="APT93708.1"/>
    <property type="molecule type" value="Genomic_DNA"/>
</dbReference>
<evidence type="ECO:0000256" key="6">
    <source>
        <dbReference type="ARBA" id="ARBA00023136"/>
    </source>
</evidence>
<comment type="similarity">
    <text evidence="7">Belongs to the TatC family.</text>
</comment>
<dbReference type="GO" id="GO:0043953">
    <property type="term" value="P:protein transport by the Tat complex"/>
    <property type="evidence" value="ECO:0007669"/>
    <property type="project" value="UniProtKB-UniRule"/>
</dbReference>
<evidence type="ECO:0000256" key="5">
    <source>
        <dbReference type="ARBA" id="ARBA00023010"/>
    </source>
</evidence>
<feature type="transmembrane region" description="Helical" evidence="7">
    <location>
        <begin position="166"/>
        <end position="192"/>
    </location>
</feature>
<keyword evidence="6 7" id="KW-0472">Membrane</keyword>
<dbReference type="KEGG" id="cpho:CPHO_06115"/>
<keyword evidence="2 7" id="KW-0812">Transmembrane</keyword>
<dbReference type="STRING" id="161895.CPHO_06115"/>
<gene>
    <name evidence="7" type="primary">tatC</name>
    <name evidence="9" type="ORF">CPHO_06115</name>
</gene>
<feature type="transmembrane region" description="Helical" evidence="7">
    <location>
        <begin position="118"/>
        <end position="146"/>
    </location>
</feature>
<dbReference type="InterPro" id="IPR002033">
    <property type="entry name" value="TatC"/>
</dbReference>
<evidence type="ECO:0000256" key="3">
    <source>
        <dbReference type="ARBA" id="ARBA00022927"/>
    </source>
</evidence>
<comment type="subunit">
    <text evidence="7">The Tat system comprises two distinct complexes: a TatABC complex, containing multiple copies of TatA, TatB and TatC subunits, and a separate TatA complex, containing only TatA subunits. Substrates initially bind to the TatABC complex, which probably triggers association of the separate TatA complex to form the active translocon.</text>
</comment>
<protein>
    <recommendedName>
        <fullName evidence="7">Sec-independent protein translocase protein TatC</fullName>
    </recommendedName>
</protein>
<evidence type="ECO:0000313" key="10">
    <source>
        <dbReference type="Proteomes" id="UP000185491"/>
    </source>
</evidence>
<evidence type="ECO:0000256" key="2">
    <source>
        <dbReference type="ARBA" id="ARBA00022692"/>
    </source>
</evidence>
<dbReference type="PRINTS" id="PR01840">
    <property type="entry name" value="TATCFAMILY"/>
</dbReference>
<dbReference type="HAMAP" id="MF_00902">
    <property type="entry name" value="TatC"/>
    <property type="match status" value="1"/>
</dbReference>
<feature type="transmembrane region" description="Helical" evidence="7">
    <location>
        <begin position="226"/>
        <end position="245"/>
    </location>
</feature>
<dbReference type="NCBIfam" id="TIGR00945">
    <property type="entry name" value="tatC"/>
    <property type="match status" value="1"/>
</dbReference>
<reference evidence="9 10" key="1">
    <citation type="submission" date="2014-08" db="EMBL/GenBank/DDBJ databases">
        <title>Complete genome sequence of Corynebacterium phocae M408/89/1(T)(=DSM 44612(T)), isolated from the common seal (Phoca vitulina).</title>
        <authorList>
            <person name="Ruckert C."/>
            <person name="Albersmeier A."/>
            <person name="Winkler A."/>
            <person name="Kalinowski J."/>
        </authorList>
    </citation>
    <scope>NUCLEOTIDE SEQUENCE [LARGE SCALE GENOMIC DNA]</scope>
    <source>
        <strain evidence="9 10">M408/89/1</strain>
    </source>
</reference>
<dbReference type="PANTHER" id="PTHR30371:SF0">
    <property type="entry name" value="SEC-INDEPENDENT PROTEIN TRANSLOCASE PROTEIN TATC, CHLOROPLASTIC-RELATED"/>
    <property type="match status" value="1"/>
</dbReference>
<dbReference type="Proteomes" id="UP000185491">
    <property type="component" value="Chromosome"/>
</dbReference>
<keyword evidence="5 7" id="KW-0811">Translocation</keyword>
<organism evidence="9 10">
    <name type="scientific">Corynebacterium phocae</name>
    <dbReference type="NCBI Taxonomy" id="161895"/>
    <lineage>
        <taxon>Bacteria</taxon>
        <taxon>Bacillati</taxon>
        <taxon>Actinomycetota</taxon>
        <taxon>Actinomycetes</taxon>
        <taxon>Mycobacteriales</taxon>
        <taxon>Corynebacteriaceae</taxon>
        <taxon>Corynebacterium</taxon>
    </lineage>
</organism>
<proteinExistence type="inferred from homology"/>
<keyword evidence="4 7" id="KW-1133">Transmembrane helix</keyword>
<dbReference type="AlphaFoldDB" id="A0A1L7D6D6"/>
<evidence type="ECO:0000256" key="7">
    <source>
        <dbReference type="HAMAP-Rule" id="MF_00902"/>
    </source>
</evidence>
<dbReference type="GO" id="GO:0033281">
    <property type="term" value="C:TAT protein transport complex"/>
    <property type="evidence" value="ECO:0007669"/>
    <property type="project" value="UniProtKB-UniRule"/>
</dbReference>
<feature type="compositionally biased region" description="Pro residues" evidence="8">
    <location>
        <begin position="289"/>
        <end position="307"/>
    </location>
</feature>
<evidence type="ECO:0000313" key="9">
    <source>
        <dbReference type="EMBL" id="APT93708.1"/>
    </source>
</evidence>
<sequence>MTLIEHLQELRKRLFLAVLFLSLGTAVGFIWYGSAPAGWAPLGEILRQPYCDLPPEMRASFNADNECRLLATRPFEMFMLRLKVGALAGVVISSPLWLYQVWAFIVPGLHKNERRWTYAFVSVAVLLFTAGALLAYFVMSIGLRFLLGIGDEFQAAALSGGDYYNYFLALLVIFGISFEVPLVIVMLNVLGIVEYATVKGKRRLTVVIIMVFAAVLTPGGEPASMLIMSVCVWLLVELAFQFCRINDKRRNRSRPEWMDVDDESAAPVAPAQPVAPPAPAPAPRRVQPGYPPQPARPASPSPTPVAPQPVQSTRTQESSHPQRPGRPAPKANPFDDVL</sequence>
<keyword evidence="7" id="KW-1003">Cell membrane</keyword>
<feature type="transmembrane region" description="Helical" evidence="7">
    <location>
        <begin position="204"/>
        <end position="220"/>
    </location>
</feature>
<dbReference type="GO" id="GO:0065002">
    <property type="term" value="P:intracellular protein transmembrane transport"/>
    <property type="evidence" value="ECO:0007669"/>
    <property type="project" value="TreeGrafter"/>
</dbReference>
<dbReference type="GO" id="GO:0009977">
    <property type="term" value="F:proton motive force dependent protein transmembrane transporter activity"/>
    <property type="evidence" value="ECO:0007669"/>
    <property type="project" value="TreeGrafter"/>
</dbReference>
<feature type="transmembrane region" description="Helical" evidence="7">
    <location>
        <begin position="84"/>
        <end position="106"/>
    </location>
</feature>
<evidence type="ECO:0000256" key="4">
    <source>
        <dbReference type="ARBA" id="ARBA00022989"/>
    </source>
</evidence>
<name>A0A1L7D6D6_9CORY</name>
<comment type="function">
    <text evidence="7">Part of the twin-arginine translocation (Tat) system that transports large folded proteins containing a characteristic twin-arginine motif in their signal peptide across membranes. Together with TatB, TatC is part of a receptor directly interacting with Tat signal peptides.</text>
</comment>
<feature type="transmembrane region" description="Helical" evidence="7">
    <location>
        <begin position="14"/>
        <end position="32"/>
    </location>
</feature>
<evidence type="ECO:0000256" key="1">
    <source>
        <dbReference type="ARBA" id="ARBA00004141"/>
    </source>
</evidence>
<comment type="subcellular location">
    <subcellularLocation>
        <location evidence="7">Cell membrane</location>
        <topology evidence="7">Multi-pass membrane protein</topology>
    </subcellularLocation>
    <subcellularLocation>
        <location evidence="1">Membrane</location>
        <topology evidence="1">Multi-pass membrane protein</topology>
    </subcellularLocation>
</comment>
<dbReference type="PANTHER" id="PTHR30371">
    <property type="entry name" value="SEC-INDEPENDENT PROTEIN TRANSLOCASE PROTEIN TATC"/>
    <property type="match status" value="1"/>
</dbReference>
<evidence type="ECO:0000256" key="8">
    <source>
        <dbReference type="SAM" id="MobiDB-lite"/>
    </source>
</evidence>
<keyword evidence="7" id="KW-0813">Transport</keyword>
<dbReference type="Pfam" id="PF00902">
    <property type="entry name" value="TatC"/>
    <property type="match status" value="1"/>
</dbReference>
<keyword evidence="10" id="KW-1185">Reference proteome</keyword>
<feature type="compositionally biased region" description="Pro residues" evidence="8">
    <location>
        <begin position="273"/>
        <end position="282"/>
    </location>
</feature>
<keyword evidence="3 7" id="KW-0653">Protein transport</keyword>
<dbReference type="OrthoDB" id="9777044at2"/>